<dbReference type="EMBL" id="SRLO01000067">
    <property type="protein sequence ID" value="TNN79175.1"/>
    <property type="molecule type" value="Genomic_DNA"/>
</dbReference>
<dbReference type="AlphaFoldDB" id="A0A4Z2IMU3"/>
<accession>A0A4Z2IMU3</accession>
<reference evidence="1 2" key="1">
    <citation type="submission" date="2019-03" db="EMBL/GenBank/DDBJ databases">
        <title>First draft genome of Liparis tanakae, snailfish: a comprehensive survey of snailfish specific genes.</title>
        <authorList>
            <person name="Kim W."/>
            <person name="Song I."/>
            <person name="Jeong J.-H."/>
            <person name="Kim D."/>
            <person name="Kim S."/>
            <person name="Ryu S."/>
            <person name="Song J.Y."/>
            <person name="Lee S.K."/>
        </authorList>
    </citation>
    <scope>NUCLEOTIDE SEQUENCE [LARGE SCALE GENOMIC DNA]</scope>
    <source>
        <tissue evidence="1">Muscle</tissue>
    </source>
</reference>
<evidence type="ECO:0000313" key="2">
    <source>
        <dbReference type="Proteomes" id="UP000314294"/>
    </source>
</evidence>
<comment type="caution">
    <text evidence="1">The sequence shown here is derived from an EMBL/GenBank/DDBJ whole genome shotgun (WGS) entry which is preliminary data.</text>
</comment>
<sequence length="166" mass="17851">MLDLIYFVPVGDTYSGYAPPFYLPTFESGAVQQNEYLLSFSEYPVLETPGDGGCGVAQGLTGQGDLIGKLRGGLVTQIAICPPINLPVCLHCVVARNFIPLSLDTPTSHSILAAWKTAVSSIWVFKSLIQSHASKAERPVSAVALTSDSLARMVGSTEKEMMEREK</sequence>
<gene>
    <name evidence="1" type="ORF">EYF80_010623</name>
</gene>
<proteinExistence type="predicted"/>
<dbReference type="Proteomes" id="UP000314294">
    <property type="component" value="Unassembled WGS sequence"/>
</dbReference>
<evidence type="ECO:0000313" key="1">
    <source>
        <dbReference type="EMBL" id="TNN79175.1"/>
    </source>
</evidence>
<keyword evidence="2" id="KW-1185">Reference proteome</keyword>
<organism evidence="1 2">
    <name type="scientific">Liparis tanakae</name>
    <name type="common">Tanaka's snailfish</name>
    <dbReference type="NCBI Taxonomy" id="230148"/>
    <lineage>
        <taxon>Eukaryota</taxon>
        <taxon>Metazoa</taxon>
        <taxon>Chordata</taxon>
        <taxon>Craniata</taxon>
        <taxon>Vertebrata</taxon>
        <taxon>Euteleostomi</taxon>
        <taxon>Actinopterygii</taxon>
        <taxon>Neopterygii</taxon>
        <taxon>Teleostei</taxon>
        <taxon>Neoteleostei</taxon>
        <taxon>Acanthomorphata</taxon>
        <taxon>Eupercaria</taxon>
        <taxon>Perciformes</taxon>
        <taxon>Cottioidei</taxon>
        <taxon>Cottales</taxon>
        <taxon>Liparidae</taxon>
        <taxon>Liparis</taxon>
    </lineage>
</organism>
<name>A0A4Z2IMU3_9TELE</name>
<protein>
    <submittedName>
        <fullName evidence="1">Uncharacterized protein</fullName>
    </submittedName>
</protein>